<dbReference type="GO" id="GO:0004029">
    <property type="term" value="F:aldehyde dehydrogenase (NAD+) activity"/>
    <property type="evidence" value="ECO:0007669"/>
    <property type="project" value="TreeGrafter"/>
</dbReference>
<dbReference type="InterPro" id="IPR001509">
    <property type="entry name" value="Epimerase_deHydtase"/>
</dbReference>
<gene>
    <name evidence="2" type="ORF">WB794_13315</name>
</gene>
<keyword evidence="3" id="KW-1185">Reference proteome</keyword>
<dbReference type="GO" id="GO:0005737">
    <property type="term" value="C:cytoplasm"/>
    <property type="evidence" value="ECO:0007669"/>
    <property type="project" value="TreeGrafter"/>
</dbReference>
<dbReference type="PANTHER" id="PTHR48079:SF6">
    <property type="entry name" value="NAD(P)-BINDING DOMAIN-CONTAINING PROTEIN-RELATED"/>
    <property type="match status" value="1"/>
</dbReference>
<dbReference type="RefSeq" id="WP_337336340.1">
    <property type="nucleotide sequence ID" value="NZ_JBBDHC010000031.1"/>
</dbReference>
<dbReference type="SUPFAM" id="SSF51735">
    <property type="entry name" value="NAD(P)-binding Rossmann-fold domains"/>
    <property type="match status" value="1"/>
</dbReference>
<dbReference type="Pfam" id="PF01370">
    <property type="entry name" value="Epimerase"/>
    <property type="match status" value="1"/>
</dbReference>
<organism evidence="2 3">
    <name type="scientific">Denitratimonas tolerans</name>
    <dbReference type="NCBI Taxonomy" id="1338420"/>
    <lineage>
        <taxon>Bacteria</taxon>
        <taxon>Pseudomonadati</taxon>
        <taxon>Pseudomonadota</taxon>
        <taxon>Gammaproteobacteria</taxon>
        <taxon>Lysobacterales</taxon>
        <taxon>Lysobacteraceae</taxon>
        <taxon>Denitratimonas</taxon>
    </lineage>
</organism>
<evidence type="ECO:0000313" key="2">
    <source>
        <dbReference type="EMBL" id="MEJ1250638.1"/>
    </source>
</evidence>
<comment type="caution">
    <text evidence="2">The sequence shown here is derived from an EMBL/GenBank/DDBJ whole genome shotgun (WGS) entry which is preliminary data.</text>
</comment>
<dbReference type="Proteomes" id="UP001364472">
    <property type="component" value="Unassembled WGS sequence"/>
</dbReference>
<dbReference type="InterPro" id="IPR036291">
    <property type="entry name" value="NAD(P)-bd_dom_sf"/>
</dbReference>
<accession>A0AAW9RBW6</accession>
<dbReference type="PANTHER" id="PTHR48079">
    <property type="entry name" value="PROTEIN YEEZ"/>
    <property type="match status" value="1"/>
</dbReference>
<dbReference type="Gene3D" id="3.40.50.720">
    <property type="entry name" value="NAD(P)-binding Rossmann-like Domain"/>
    <property type="match status" value="1"/>
</dbReference>
<protein>
    <submittedName>
        <fullName evidence="2">NAD-dependent epimerase/dehydratase family protein</fullName>
    </submittedName>
</protein>
<dbReference type="InterPro" id="IPR051783">
    <property type="entry name" value="NAD(P)-dependent_oxidoreduct"/>
</dbReference>
<dbReference type="AlphaFoldDB" id="A0AAW9RBW6"/>
<reference evidence="2 3" key="1">
    <citation type="journal article" date="2016" name="Antonie Van Leeuwenhoek">
        <title>Denitratimonas tolerans gen. nov., sp. nov., a denitrifying bacterium isolated from a bioreactor for tannery wastewater treatment.</title>
        <authorList>
            <person name="Han S.I."/>
            <person name="Kim J.O."/>
            <person name="Lee Y.R."/>
            <person name="Ekpeghere K.I."/>
            <person name="Koh S.C."/>
            <person name="Whang K.S."/>
        </authorList>
    </citation>
    <scope>NUCLEOTIDE SEQUENCE [LARGE SCALE GENOMIC DNA]</scope>
    <source>
        <strain evidence="2 3">KACC 17565</strain>
    </source>
</reference>
<evidence type="ECO:0000313" key="3">
    <source>
        <dbReference type="Proteomes" id="UP001364472"/>
    </source>
</evidence>
<feature type="domain" description="NAD-dependent epimerase/dehydratase" evidence="1">
    <location>
        <begin position="7"/>
        <end position="217"/>
    </location>
</feature>
<evidence type="ECO:0000259" key="1">
    <source>
        <dbReference type="Pfam" id="PF01370"/>
    </source>
</evidence>
<dbReference type="EMBL" id="JBBDHC010000031">
    <property type="protein sequence ID" value="MEJ1250638.1"/>
    <property type="molecule type" value="Genomic_DNA"/>
</dbReference>
<name>A0AAW9RBW6_9GAMM</name>
<proteinExistence type="predicted"/>
<sequence>MIMTRTALVLGITGGIGGATARALLARGWHVRALHREPARAKASAPSGVEWLAGDALDRQAVLQAASGAAVIVHAVNPPGYRNWRGLAVPMLERTIDAARASGARILFPGNVYNFGPDAGSTIAENAPQNPLTRKGRIRVAMEARLEAAAAEGVRSLVLRAGDYFGAGGAWFDGVMVKRGRPPRSVTYPGEPRVGHAWAYLPDLAETFARLAERETELGAFERFHFGGHYLAEGIEMAETILRAAGSPDGRIRRLPWALLRLASPFHETCRELLEMRYLWRAPLQLDNRKLLAVLGEEPHTPLEQAVTESLLALGCLPKDAAYRSAASA</sequence>